<evidence type="ECO:0000313" key="1">
    <source>
        <dbReference type="EMBL" id="GFF53345.1"/>
    </source>
</evidence>
<reference evidence="1 2" key="1">
    <citation type="submission" date="2020-01" db="EMBL/GenBank/DDBJ databases">
        <title>Draft genome sequence of Aspergillus udagawae IFM 46972.</title>
        <authorList>
            <person name="Takahashi H."/>
            <person name="Yaguchi T."/>
        </authorList>
    </citation>
    <scope>NUCLEOTIDE SEQUENCE [LARGE SCALE GENOMIC DNA]</scope>
    <source>
        <strain evidence="1 2">IFM 46972</strain>
    </source>
</reference>
<sequence length="97" mass="11412">MASKDNSSQTADEAWTIPSVAPYLMCLDGHWFHINYDVPEENTQQLDKLYDRDAKYEEIPEHLKAYEIEKEDTDVEEAKEVERYLEEQAKRKKTSGK</sequence>
<name>A0A8H3XMY9_9EURO</name>
<gene>
    <name evidence="1" type="ORF">IFM46972_09760</name>
</gene>
<proteinExistence type="predicted"/>
<dbReference type="Proteomes" id="UP000465221">
    <property type="component" value="Unassembled WGS sequence"/>
</dbReference>
<comment type="caution">
    <text evidence="1">The sequence shown here is derived from an EMBL/GenBank/DDBJ whole genome shotgun (WGS) entry which is preliminary data.</text>
</comment>
<protein>
    <submittedName>
        <fullName evidence="1">Uncharacterized protein</fullName>
    </submittedName>
</protein>
<dbReference type="AlphaFoldDB" id="A0A8H3XMY9"/>
<dbReference type="EMBL" id="BLKC01000103">
    <property type="protein sequence ID" value="GFF53345.1"/>
    <property type="molecule type" value="Genomic_DNA"/>
</dbReference>
<accession>A0A8H3XMY9</accession>
<organism evidence="1 2">
    <name type="scientific">Aspergillus udagawae</name>
    <dbReference type="NCBI Taxonomy" id="91492"/>
    <lineage>
        <taxon>Eukaryota</taxon>
        <taxon>Fungi</taxon>
        <taxon>Dikarya</taxon>
        <taxon>Ascomycota</taxon>
        <taxon>Pezizomycotina</taxon>
        <taxon>Eurotiomycetes</taxon>
        <taxon>Eurotiomycetidae</taxon>
        <taxon>Eurotiales</taxon>
        <taxon>Aspergillaceae</taxon>
        <taxon>Aspergillus</taxon>
        <taxon>Aspergillus subgen. Fumigati</taxon>
    </lineage>
</organism>
<evidence type="ECO:0000313" key="2">
    <source>
        <dbReference type="Proteomes" id="UP000465221"/>
    </source>
</evidence>